<gene>
    <name evidence="2" type="ORF">ELI03_18785</name>
</gene>
<evidence type="ECO:0000313" key="3">
    <source>
        <dbReference type="Proteomes" id="UP000293652"/>
    </source>
</evidence>
<sequence length="363" mass="38550">MPDLATSFKPISANREPHLTSGKADGPPEKEPDRLPKVLFPESSSPEIAAPSRPPAEPRILFGSPQAPTPKGDTPRVLAAGEVRRRIPCSVAALLEIDANAAASLASMALRIVDGTNLDDHHFDDVVRFGASLQTEHGRLAESELALVDNEVLARGKRLSAELLRRLGDLDPDRVFAVRGGVLRAIKALAAPREPAALYSQLYPEVQALAKKLDALAPEIVIIAKELRAVGKGYATLDRNLAAHILAGRFLVHYVSGLQLSDHERQAHYASQAEAIETRTVSLAATKATIEVSTRTVAAVARHVDALGHAAEGLLQEELPAWHAAYSAALTAARTAQSPSQAGAGAPLRGIHARILGKLKSEG</sequence>
<reference evidence="2 3" key="1">
    <citation type="submission" date="2019-02" db="EMBL/GenBank/DDBJ databases">
        <title>The genomic architecture of introgression among sibling species of bacteria.</title>
        <authorList>
            <person name="Cavassim M.I.A."/>
            <person name="Moeskjaer S."/>
            <person name="Moslemi C."/>
            <person name="Fields B."/>
            <person name="Bachmann A."/>
            <person name="Vilhjalmsson B."/>
            <person name="Schierup M.H."/>
            <person name="Young J.P.W."/>
            <person name="Andersen S.U."/>
        </authorList>
    </citation>
    <scope>NUCLEOTIDE SEQUENCE [LARGE SCALE GENOMIC DNA]</scope>
    <source>
        <strain evidence="2 3">SM145A</strain>
    </source>
</reference>
<feature type="compositionally biased region" description="Basic and acidic residues" evidence="1">
    <location>
        <begin position="26"/>
        <end position="36"/>
    </location>
</feature>
<dbReference type="EMBL" id="SIPC01000001">
    <property type="protein sequence ID" value="TAX73663.1"/>
    <property type="molecule type" value="Genomic_DNA"/>
</dbReference>
<evidence type="ECO:0000256" key="1">
    <source>
        <dbReference type="SAM" id="MobiDB-lite"/>
    </source>
</evidence>
<feature type="region of interest" description="Disordered" evidence="1">
    <location>
        <begin position="1"/>
        <end position="74"/>
    </location>
</feature>
<organism evidence="2 3">
    <name type="scientific">Rhizobium leguminosarum</name>
    <dbReference type="NCBI Taxonomy" id="384"/>
    <lineage>
        <taxon>Bacteria</taxon>
        <taxon>Pseudomonadati</taxon>
        <taxon>Pseudomonadota</taxon>
        <taxon>Alphaproteobacteria</taxon>
        <taxon>Hyphomicrobiales</taxon>
        <taxon>Rhizobiaceae</taxon>
        <taxon>Rhizobium/Agrobacterium group</taxon>
        <taxon>Rhizobium</taxon>
    </lineage>
</organism>
<evidence type="ECO:0008006" key="4">
    <source>
        <dbReference type="Google" id="ProtNLM"/>
    </source>
</evidence>
<comment type="caution">
    <text evidence="2">The sequence shown here is derived from an EMBL/GenBank/DDBJ whole genome shotgun (WGS) entry which is preliminary data.</text>
</comment>
<name>A0A4Q8Y2N4_RHILE</name>
<dbReference type="AlphaFoldDB" id="A0A4Q8Y2N4"/>
<accession>A0A4Q8Y2N4</accession>
<proteinExistence type="predicted"/>
<evidence type="ECO:0000313" key="2">
    <source>
        <dbReference type="EMBL" id="TAX73663.1"/>
    </source>
</evidence>
<dbReference type="Proteomes" id="UP000293652">
    <property type="component" value="Unassembled WGS sequence"/>
</dbReference>
<feature type="compositionally biased region" description="Low complexity" evidence="1">
    <location>
        <begin position="41"/>
        <end position="51"/>
    </location>
</feature>
<protein>
    <recommendedName>
        <fullName evidence="4">Toxic anion resistance protein</fullName>
    </recommendedName>
</protein>